<dbReference type="Pfam" id="PF13797">
    <property type="entry name" value="Post_transc_reg"/>
    <property type="match status" value="1"/>
</dbReference>
<dbReference type="OrthoDB" id="2990595at2"/>
<evidence type="ECO:0008006" key="3">
    <source>
        <dbReference type="Google" id="ProtNLM"/>
    </source>
</evidence>
<dbReference type="Proteomes" id="UP000239047">
    <property type="component" value="Unassembled WGS sequence"/>
</dbReference>
<dbReference type="AlphaFoldDB" id="A0A2S5GF28"/>
<gene>
    <name evidence="1" type="ORF">C4B60_05515</name>
</gene>
<name>A0A2S5GF28_9BACL</name>
<reference evidence="1 2" key="1">
    <citation type="submission" date="2018-02" db="EMBL/GenBank/DDBJ databases">
        <title>Jeotgalibacillus proteolyticum sp. nov. a protease producing bacterium isolated from ocean sediments of Laizhou Bay.</title>
        <authorList>
            <person name="Li Y."/>
        </authorList>
    </citation>
    <scope>NUCLEOTIDE SEQUENCE [LARGE SCALE GENOMIC DNA]</scope>
    <source>
        <strain evidence="1 2">22-7</strain>
    </source>
</reference>
<evidence type="ECO:0000313" key="1">
    <source>
        <dbReference type="EMBL" id="PPA71521.1"/>
    </source>
</evidence>
<accession>A0A2S5GF28</accession>
<evidence type="ECO:0000313" key="2">
    <source>
        <dbReference type="Proteomes" id="UP000239047"/>
    </source>
</evidence>
<protein>
    <recommendedName>
        <fullName evidence="3">Competence protein ComN</fullName>
    </recommendedName>
</protein>
<dbReference type="InterPro" id="IPR025716">
    <property type="entry name" value="Post-transcriptional_regulator"/>
</dbReference>
<keyword evidence="2" id="KW-1185">Reference proteome</keyword>
<sequence length="157" mass="18225">MSVPRINVDNWHSTFSKRTFFGTINHMLVMGQPMTEILKWTILRGRIMDKSTPLQEVAHLLDPALDSKIQELHLYGYDSVNAESIWNYLVNKKWKEIEGDLPLYLVVNDILTLKSGDFMNFTTRMEYKSAASSRKFNEDELQSLLHGQEGEKKDKSE</sequence>
<comment type="caution">
    <text evidence="1">The sequence shown here is derived from an EMBL/GenBank/DDBJ whole genome shotgun (WGS) entry which is preliminary data.</text>
</comment>
<dbReference type="EMBL" id="PREZ01000002">
    <property type="protein sequence ID" value="PPA71521.1"/>
    <property type="molecule type" value="Genomic_DNA"/>
</dbReference>
<organism evidence="1 2">
    <name type="scientific">Jeotgalibacillus proteolyticus</name>
    <dbReference type="NCBI Taxonomy" id="2082395"/>
    <lineage>
        <taxon>Bacteria</taxon>
        <taxon>Bacillati</taxon>
        <taxon>Bacillota</taxon>
        <taxon>Bacilli</taxon>
        <taxon>Bacillales</taxon>
        <taxon>Caryophanaceae</taxon>
        <taxon>Jeotgalibacillus</taxon>
    </lineage>
</organism>
<proteinExistence type="predicted"/>